<dbReference type="Gene3D" id="2.60.34.10">
    <property type="entry name" value="Substrate Binding Domain Of DNAk, Chain A, domain 1"/>
    <property type="match status" value="1"/>
</dbReference>
<evidence type="ECO:0000256" key="1">
    <source>
        <dbReference type="ARBA" id="ARBA00007381"/>
    </source>
</evidence>
<dbReference type="Gene3D" id="3.30.420.40">
    <property type="match status" value="2"/>
</dbReference>
<dbReference type="InterPro" id="IPR018181">
    <property type="entry name" value="Heat_shock_70_CS"/>
</dbReference>
<name>A0ABY7DKC8_MYAAR</name>
<dbReference type="SUPFAM" id="SSF100934">
    <property type="entry name" value="Heat shock protein 70kD (HSP70), C-terminal subdomain"/>
    <property type="match status" value="2"/>
</dbReference>
<comment type="similarity">
    <text evidence="1">Belongs to the heat shock protein 70 family.</text>
</comment>
<reference evidence="5" key="1">
    <citation type="submission" date="2022-11" db="EMBL/GenBank/DDBJ databases">
        <title>Centuries of genome instability and evolution in soft-shell clam transmissible cancer (bioRxiv).</title>
        <authorList>
            <person name="Hart S.F.M."/>
            <person name="Yonemitsu M.A."/>
            <person name="Giersch R.M."/>
            <person name="Beal B.F."/>
            <person name="Arriagada G."/>
            <person name="Davis B.W."/>
            <person name="Ostrander E.A."/>
            <person name="Goff S.P."/>
            <person name="Metzger M.J."/>
        </authorList>
    </citation>
    <scope>NUCLEOTIDE SEQUENCE</scope>
    <source>
        <strain evidence="5">MELC-2E11</strain>
        <tissue evidence="5">Siphon/mantle</tissue>
    </source>
</reference>
<dbReference type="PRINTS" id="PR00301">
    <property type="entry name" value="HEATSHOCK70"/>
</dbReference>
<sequence length="825" mass="92795">MAVVGLDIGNFSSYVAVAAGGGIDTVANEYSDRCTPSYVSLNEKNRYMGMSAKNQATTNVKNTISCFKRLLGRKFDDPQVQREINHYFTPYKIAEYMGEMQQFTPEQLIAMLLTKLRDTGEKGLKTKVVDVVPCFYTDVERRAMIASCQMASLNCLKIMNDTTAVSLSYGIYKQDLPAENEKPRNVIFVDVGYSALQVCATAFNKGKLKVLAVQTDSCLGGRDFDRLLVHHFAEEWKTKYKVDAFSKPKAMIRLASDCEKLKKLMSANTQPIPIGIEAQFEEMVAPLLLRVEKVFKKILEVTKLSTDDIYSVEIVGGSSRVPCIKELVTKVFQKEPSTTLNADEAVAKGCALQCAILSPTFRVRDFAIQDCQQFPITLSWQGGGLDEDSSMEVFPEFHTIPFSKMLTFYRKDPFYLEARYSKPSELPIPDPFIGKFNITNVQPQANGDSSKVKVKVRINNNGMFTVQSASMVEKIEETQEEQGPESMETDAGKENNDSNSEAVKTEASMDTEQGPTPDAEQKADSKDGDSKDAESKDAEMKEEKKEEDKKSEKKKAKVKSIDLPVEAMVASYSKEAINLLVERENAMIMQDRLEKERCDAKNAVEEYVYDMRDKLCGPLETYSMEEDRENFSKLLGDTEEWLYDEGEDQNKQVYIDKLAELRKIGDPIQSRYRESMERPDAFNSLGHQLQLVRKFLDAVAAKDEKFSHLEKEDIEKVTKCLKEKQEWFDKQLNAQNKLKKHENPAVLASQIRQTEQSLMSTCNPVINKPKPKPKEEPPKDDKKDAAKDAKTDEQGNKTASPNKNANPAGDAKAEQANGPADMDVD</sequence>
<dbReference type="Gene3D" id="3.90.640.10">
    <property type="entry name" value="Actin, Chain A, domain 4"/>
    <property type="match status" value="1"/>
</dbReference>
<dbReference type="Gene3D" id="3.30.30.30">
    <property type="match status" value="1"/>
</dbReference>
<dbReference type="PANTHER" id="PTHR45639">
    <property type="entry name" value="HSC70CB, ISOFORM G-RELATED"/>
    <property type="match status" value="1"/>
</dbReference>
<protein>
    <submittedName>
        <fullName evidence="5">HSP97-like protein</fullName>
    </submittedName>
</protein>
<feature type="compositionally biased region" description="Polar residues" evidence="4">
    <location>
        <begin position="796"/>
        <end position="805"/>
    </location>
</feature>
<dbReference type="Pfam" id="PF00012">
    <property type="entry name" value="HSP70"/>
    <property type="match status" value="1"/>
</dbReference>
<dbReference type="InterPro" id="IPR013126">
    <property type="entry name" value="Hsp_70_fam"/>
</dbReference>
<keyword evidence="3" id="KW-0067">ATP-binding</keyword>
<evidence type="ECO:0000313" key="6">
    <source>
        <dbReference type="Proteomes" id="UP001164746"/>
    </source>
</evidence>
<feature type="region of interest" description="Disordered" evidence="4">
    <location>
        <begin position="735"/>
        <end position="825"/>
    </location>
</feature>
<evidence type="ECO:0000313" key="5">
    <source>
        <dbReference type="EMBL" id="WAQ98137.1"/>
    </source>
</evidence>
<gene>
    <name evidence="5" type="ORF">MAR_022510</name>
</gene>
<dbReference type="SUPFAM" id="SSF53067">
    <property type="entry name" value="Actin-like ATPase domain"/>
    <property type="match status" value="2"/>
</dbReference>
<dbReference type="SUPFAM" id="SSF100920">
    <property type="entry name" value="Heat shock protein 70kD (HSP70), peptide-binding domain"/>
    <property type="match status" value="1"/>
</dbReference>
<evidence type="ECO:0000256" key="3">
    <source>
        <dbReference type="ARBA" id="ARBA00022840"/>
    </source>
</evidence>
<dbReference type="EMBL" id="CP111014">
    <property type="protein sequence ID" value="WAQ98137.1"/>
    <property type="molecule type" value="Genomic_DNA"/>
</dbReference>
<dbReference type="Proteomes" id="UP001164746">
    <property type="component" value="Chromosome 3"/>
</dbReference>
<feature type="compositionally biased region" description="Polar residues" evidence="4">
    <location>
        <begin position="497"/>
        <end position="514"/>
    </location>
</feature>
<accession>A0ABY7DKC8</accession>
<evidence type="ECO:0000256" key="2">
    <source>
        <dbReference type="ARBA" id="ARBA00022741"/>
    </source>
</evidence>
<dbReference type="InterPro" id="IPR043129">
    <property type="entry name" value="ATPase_NBD"/>
</dbReference>
<dbReference type="Gene3D" id="1.20.1270.10">
    <property type="match status" value="2"/>
</dbReference>
<organism evidence="5 6">
    <name type="scientific">Mya arenaria</name>
    <name type="common">Soft-shell clam</name>
    <dbReference type="NCBI Taxonomy" id="6604"/>
    <lineage>
        <taxon>Eukaryota</taxon>
        <taxon>Metazoa</taxon>
        <taxon>Spiralia</taxon>
        <taxon>Lophotrochozoa</taxon>
        <taxon>Mollusca</taxon>
        <taxon>Bivalvia</taxon>
        <taxon>Autobranchia</taxon>
        <taxon>Heteroconchia</taxon>
        <taxon>Euheterodonta</taxon>
        <taxon>Imparidentia</taxon>
        <taxon>Neoheterodontei</taxon>
        <taxon>Myida</taxon>
        <taxon>Myoidea</taxon>
        <taxon>Myidae</taxon>
        <taxon>Mya</taxon>
    </lineage>
</organism>
<dbReference type="InterPro" id="IPR029047">
    <property type="entry name" value="HSP70_peptide-bd_sf"/>
</dbReference>
<keyword evidence="2" id="KW-0547">Nucleotide-binding</keyword>
<proteinExistence type="inferred from homology"/>
<keyword evidence="6" id="KW-1185">Reference proteome</keyword>
<feature type="compositionally biased region" description="Basic and acidic residues" evidence="4">
    <location>
        <begin position="772"/>
        <end position="795"/>
    </location>
</feature>
<feature type="compositionally biased region" description="Polar residues" evidence="4">
    <location>
        <begin position="750"/>
        <end position="764"/>
    </location>
</feature>
<feature type="region of interest" description="Disordered" evidence="4">
    <location>
        <begin position="474"/>
        <end position="559"/>
    </location>
</feature>
<dbReference type="PROSITE" id="PS01036">
    <property type="entry name" value="HSP70_3"/>
    <property type="match status" value="1"/>
</dbReference>
<evidence type="ECO:0000256" key="4">
    <source>
        <dbReference type="SAM" id="MobiDB-lite"/>
    </source>
</evidence>
<dbReference type="PANTHER" id="PTHR45639:SF4">
    <property type="entry name" value="HSC70CB, ISOFORM G"/>
    <property type="match status" value="1"/>
</dbReference>
<feature type="compositionally biased region" description="Basic and acidic residues" evidence="4">
    <location>
        <begin position="519"/>
        <end position="551"/>
    </location>
</feature>
<dbReference type="InterPro" id="IPR029048">
    <property type="entry name" value="HSP70_C_sf"/>
</dbReference>